<dbReference type="Proteomes" id="UP001570846">
    <property type="component" value="Unassembled WGS sequence"/>
</dbReference>
<keyword evidence="1" id="KW-0732">Signal</keyword>
<feature type="domain" description="Outer membrane protein beta-barrel" evidence="2">
    <location>
        <begin position="203"/>
        <end position="382"/>
    </location>
</feature>
<reference evidence="3 5" key="2">
    <citation type="submission" date="2019-09" db="EMBL/GenBank/DDBJ databases">
        <title>A bacterium isolated from glacier soil.</title>
        <authorList>
            <person name="Liu Q."/>
        </authorList>
    </citation>
    <scope>NUCLEOTIDE SEQUENCE [LARGE SCALE GENOMIC DNA]</scope>
    <source>
        <strain evidence="3 5">MDT1-10-3</strain>
    </source>
</reference>
<accession>A0A5M8QRS2</accession>
<dbReference type="Proteomes" id="UP000323866">
    <property type="component" value="Unassembled WGS sequence"/>
</dbReference>
<dbReference type="EMBL" id="VKKZ01000010">
    <property type="protein sequence ID" value="KAA6437684.1"/>
    <property type="molecule type" value="Genomic_DNA"/>
</dbReference>
<feature type="signal peptide" evidence="1">
    <location>
        <begin position="1"/>
        <end position="19"/>
    </location>
</feature>
<keyword evidence="6" id="KW-1185">Reference proteome</keyword>
<reference evidence="3 5" key="1">
    <citation type="submission" date="2019-07" db="EMBL/GenBank/DDBJ databases">
        <authorList>
            <person name="Qu J.-H."/>
        </authorList>
    </citation>
    <scope>NUCLEOTIDE SEQUENCE [LARGE SCALE GENOMIC DNA]</scope>
    <source>
        <strain evidence="3 5">MDT1-10-3</strain>
    </source>
</reference>
<evidence type="ECO:0000313" key="5">
    <source>
        <dbReference type="Proteomes" id="UP000323866"/>
    </source>
</evidence>
<organism evidence="3 5">
    <name type="scientific">Rufibacter glacialis</name>
    <dbReference type="NCBI Taxonomy" id="1259555"/>
    <lineage>
        <taxon>Bacteria</taxon>
        <taxon>Pseudomonadati</taxon>
        <taxon>Bacteroidota</taxon>
        <taxon>Cytophagia</taxon>
        <taxon>Cytophagales</taxon>
        <taxon>Hymenobacteraceae</taxon>
        <taxon>Rufibacter</taxon>
    </lineage>
</organism>
<reference evidence="4 6" key="3">
    <citation type="submission" date="2024-08" db="EMBL/GenBank/DDBJ databases">
        <authorList>
            <person name="Wei W."/>
        </authorList>
    </citation>
    <scope>NUCLEOTIDE SEQUENCE [LARGE SCALE GENOMIC DNA]</scope>
    <source>
        <strain evidence="4 6">XU2</strain>
    </source>
</reference>
<feature type="chain" id="PRO_5024329844" evidence="1">
    <location>
        <begin position="20"/>
        <end position="408"/>
    </location>
</feature>
<dbReference type="AlphaFoldDB" id="A0A5M8QRS2"/>
<dbReference type="InterPro" id="IPR025665">
    <property type="entry name" value="Beta-barrel_OMP_2"/>
</dbReference>
<sequence length="408" mass="46341">MKRLLLPLFVLFLCFSAVAQRNFQPGYILQQNDTIRGLVDHRGEKRSAVKVNFKRTEAGPLETYGPADIQGYGVVDGPKFEVQRLAKESPDQDRFFTLLVKGKASLYAYRDAESQDRLYLHMGDSLQELVFYHNIQVVEGKRVKVPYHEYRGTLNQAFKDCPDQMAATKKLAYKRNALTEIIAHYNQCSMPASLTYVEKPQKAKITWGVSVGATTSTLKVKGGPTPPTRDQTFSSSAGPALGLFLNTTLPWINPKLSFQGEFQYTRQRYTWSFREEVHTFVKDYQVELDLPYLKLPLQVRYTFPAKKIKPYVQGGIINSYAINYKQETTSTTSSTVVQENYSVKKEPYMQGFRKYAQSLTVGGGLLIPAWSKHQFLLEGRFEKGNGFSPYSGISSDTNQLYLLLGFIL</sequence>
<comment type="caution">
    <text evidence="3">The sequence shown here is derived from an EMBL/GenBank/DDBJ whole genome shotgun (WGS) entry which is preliminary data.</text>
</comment>
<proteinExistence type="predicted"/>
<evidence type="ECO:0000313" key="6">
    <source>
        <dbReference type="Proteomes" id="UP001570846"/>
    </source>
</evidence>
<gene>
    <name evidence="4" type="ORF">ACD591_15290</name>
    <name evidence="3" type="ORF">FOE74_04050</name>
</gene>
<dbReference type="EMBL" id="JBGOGF010000008">
    <property type="protein sequence ID" value="MFA1772662.1"/>
    <property type="molecule type" value="Genomic_DNA"/>
</dbReference>
<dbReference type="Pfam" id="PF13568">
    <property type="entry name" value="OMP_b-brl_2"/>
    <property type="match status" value="1"/>
</dbReference>
<protein>
    <submittedName>
        <fullName evidence="4">Outer membrane beta-barrel protein</fullName>
    </submittedName>
    <submittedName>
        <fullName evidence="3">PorT family protein</fullName>
    </submittedName>
</protein>
<name>A0A5M8QRS2_9BACT</name>
<dbReference type="RefSeq" id="WP_149097305.1">
    <property type="nucleotide sequence ID" value="NZ_BMMG01000001.1"/>
</dbReference>
<evidence type="ECO:0000259" key="2">
    <source>
        <dbReference type="Pfam" id="PF13568"/>
    </source>
</evidence>
<evidence type="ECO:0000256" key="1">
    <source>
        <dbReference type="SAM" id="SignalP"/>
    </source>
</evidence>
<dbReference type="OrthoDB" id="952442at2"/>
<evidence type="ECO:0000313" key="3">
    <source>
        <dbReference type="EMBL" id="KAA6437684.1"/>
    </source>
</evidence>
<evidence type="ECO:0000313" key="4">
    <source>
        <dbReference type="EMBL" id="MFA1772662.1"/>
    </source>
</evidence>